<sequence length="126" mass="13222">MHNTIPLILAVLIAAGIIVIGCFYVASPEGISKDFGLRPAAPDADTRAWLRLKGIRDIASGLVVLTLMLAADHRTVGIVMLVFATIPFGDMANILVSGGRKATAFSFHGITCAVMLVAGLLLIHAI</sequence>
<dbReference type="KEGG" id="orp:MOP44_15115"/>
<dbReference type="EMBL" id="CP093313">
    <property type="protein sequence ID" value="UWZ81907.1"/>
    <property type="molecule type" value="Genomic_DNA"/>
</dbReference>
<accession>A0A9J7BHK2</accession>
<keyword evidence="1" id="KW-0812">Transmembrane</keyword>
<name>A0A9J7BHK2_9BACT</name>
<evidence type="ECO:0000256" key="1">
    <source>
        <dbReference type="SAM" id="Phobius"/>
    </source>
</evidence>
<keyword evidence="1" id="KW-1133">Transmembrane helix</keyword>
<keyword evidence="3" id="KW-1185">Reference proteome</keyword>
<evidence type="ECO:0000313" key="3">
    <source>
        <dbReference type="Proteomes" id="UP001059380"/>
    </source>
</evidence>
<organism evidence="2 3">
    <name type="scientific">Occallatibacter riparius</name>
    <dbReference type="NCBI Taxonomy" id="1002689"/>
    <lineage>
        <taxon>Bacteria</taxon>
        <taxon>Pseudomonadati</taxon>
        <taxon>Acidobacteriota</taxon>
        <taxon>Terriglobia</taxon>
        <taxon>Terriglobales</taxon>
        <taxon>Acidobacteriaceae</taxon>
        <taxon>Occallatibacter</taxon>
    </lineage>
</organism>
<dbReference type="InterPro" id="IPR025363">
    <property type="entry name" value="DUF4267"/>
</dbReference>
<gene>
    <name evidence="2" type="ORF">MOP44_15115</name>
</gene>
<dbReference type="RefSeq" id="WP_260790870.1">
    <property type="nucleotide sequence ID" value="NZ_CP093313.1"/>
</dbReference>
<dbReference type="Proteomes" id="UP001059380">
    <property type="component" value="Chromosome"/>
</dbReference>
<feature type="transmembrane region" description="Helical" evidence="1">
    <location>
        <begin position="78"/>
        <end position="96"/>
    </location>
</feature>
<dbReference type="AlphaFoldDB" id="A0A9J7BHK2"/>
<proteinExistence type="predicted"/>
<evidence type="ECO:0000313" key="2">
    <source>
        <dbReference type="EMBL" id="UWZ81907.1"/>
    </source>
</evidence>
<keyword evidence="1" id="KW-0472">Membrane</keyword>
<dbReference type="Pfam" id="PF14087">
    <property type="entry name" value="DUF4267"/>
    <property type="match status" value="1"/>
</dbReference>
<feature type="transmembrane region" description="Helical" evidence="1">
    <location>
        <begin position="7"/>
        <end position="26"/>
    </location>
</feature>
<reference evidence="2" key="1">
    <citation type="submission" date="2021-04" db="EMBL/GenBank/DDBJ databases">
        <title>Phylogenetic analysis of Acidobacteriaceae.</title>
        <authorList>
            <person name="Qiu L."/>
            <person name="Zhang Q."/>
        </authorList>
    </citation>
    <scope>NUCLEOTIDE SEQUENCE</scope>
    <source>
        <strain evidence="2">DSM 25168</strain>
    </source>
</reference>
<feature type="transmembrane region" description="Helical" evidence="1">
    <location>
        <begin position="102"/>
        <end position="123"/>
    </location>
</feature>
<protein>
    <submittedName>
        <fullName evidence="2">DUF4267 domain-containing protein</fullName>
    </submittedName>
</protein>